<name>A0ACB7ZZK3_9AGAM</name>
<protein>
    <submittedName>
        <fullName evidence="1">Uncharacterized protein</fullName>
    </submittedName>
</protein>
<sequence>MARRTSGYDFHIPGDELEHHRIQLEQNLQDTDLSLHLSSTPDEQGYENDSVEYARHGSAPSFSGFASFEHRSRENFDAEGHSHMHGWSYHDDEGINPYGAETMSTVAHHASGVTLSAGLGGRGGRRDVSLSGAEYDPDRPLQDIIAGMDSKLSVVDAYSQSKSRQFGKTASFEPPIIDSPGDLDRSAISLVARLRSPVGSKHLPCDSDSERSQDISRPKLSDTLQRVAFSPRRPRNGQPRALHALPSDDYGPQKYPSQSPQRIASSSKKMLTPKSRKASAVTFDPDATPIRRTAVKSNSYQPEVHVQPPTPSSSGSKFTKMAQRLAKDVHEEQSLWQDEQAKANDSVSTVPKASRQSATKLRKHPLHNTFNRSEIELNMDSPSMKTAQKRLHLPDVTGLTSAVISPAKISLDRYSIRGSVGPKDIEVRLVTSLNALHSKLAHLETENSIARRRVRELEFELEECKKDVVKERTRVMENRESSEFYDRSAGPSHIRADIRKKSKEAEKTSRYLEVVEEKKALESLIGTLRAHLSRVTSDLSLQQQMLNDLRSLRESDVKKLSEKSQEILQLRTEVERLAGEIEVLRGVVEEGLQERRQFREHASQEELNDPTEQFPDKTDDEINIEVNSAEDENKLLDPVPNRPSPSRSILKNANLPSQPTQDISRTHSPSVRRFVNAEELDRISVELDERRSDLSSSSSAHSSPRRGDILATTHAHSDNGPEDQRSTDEPSVADPTNTHDVHQAPHVIDFERKVATPFPEIRPGHLERLFFSAPAHNAKTCTACHRRRPRSNRLSSVKPTSQKDSSGAALRNLADVPGDDDGFHESSDDEVQQSSAKAIPKNMANLMDLNQNDISPRDAYEAIFHQDKLPPQTVLARVLRELEDDFTHYKGIYCELADEYKTMDSATAATKRNVVAQHLRDVIEVMERKSNQIASLYDLLKFEDKPVPVPSD</sequence>
<keyword evidence="2" id="KW-1185">Reference proteome</keyword>
<gene>
    <name evidence="1" type="ORF">BJ138DRAFT_1094012</name>
</gene>
<reference evidence="1" key="1">
    <citation type="journal article" date="2021" name="New Phytol.">
        <title>Evolutionary innovations through gain and loss of genes in the ectomycorrhizal Boletales.</title>
        <authorList>
            <person name="Wu G."/>
            <person name="Miyauchi S."/>
            <person name="Morin E."/>
            <person name="Kuo A."/>
            <person name="Drula E."/>
            <person name="Varga T."/>
            <person name="Kohler A."/>
            <person name="Feng B."/>
            <person name="Cao Y."/>
            <person name="Lipzen A."/>
            <person name="Daum C."/>
            <person name="Hundley H."/>
            <person name="Pangilinan J."/>
            <person name="Johnson J."/>
            <person name="Barry K."/>
            <person name="LaButti K."/>
            <person name="Ng V."/>
            <person name="Ahrendt S."/>
            <person name="Min B."/>
            <person name="Choi I.G."/>
            <person name="Park H."/>
            <person name="Plett J.M."/>
            <person name="Magnuson J."/>
            <person name="Spatafora J.W."/>
            <person name="Nagy L.G."/>
            <person name="Henrissat B."/>
            <person name="Grigoriev I.V."/>
            <person name="Yang Z.L."/>
            <person name="Xu J."/>
            <person name="Martin F.M."/>
        </authorList>
    </citation>
    <scope>NUCLEOTIDE SEQUENCE</scope>
    <source>
        <strain evidence="1">ATCC 28755</strain>
    </source>
</reference>
<dbReference type="Proteomes" id="UP000790377">
    <property type="component" value="Unassembled WGS sequence"/>
</dbReference>
<evidence type="ECO:0000313" key="2">
    <source>
        <dbReference type="Proteomes" id="UP000790377"/>
    </source>
</evidence>
<evidence type="ECO:0000313" key="1">
    <source>
        <dbReference type="EMBL" id="KAH7906510.1"/>
    </source>
</evidence>
<accession>A0ACB7ZZK3</accession>
<proteinExistence type="predicted"/>
<dbReference type="EMBL" id="MU268009">
    <property type="protein sequence ID" value="KAH7906510.1"/>
    <property type="molecule type" value="Genomic_DNA"/>
</dbReference>
<comment type="caution">
    <text evidence="1">The sequence shown here is derived from an EMBL/GenBank/DDBJ whole genome shotgun (WGS) entry which is preliminary data.</text>
</comment>
<organism evidence="1 2">
    <name type="scientific">Hygrophoropsis aurantiaca</name>
    <dbReference type="NCBI Taxonomy" id="72124"/>
    <lineage>
        <taxon>Eukaryota</taxon>
        <taxon>Fungi</taxon>
        <taxon>Dikarya</taxon>
        <taxon>Basidiomycota</taxon>
        <taxon>Agaricomycotina</taxon>
        <taxon>Agaricomycetes</taxon>
        <taxon>Agaricomycetidae</taxon>
        <taxon>Boletales</taxon>
        <taxon>Coniophorineae</taxon>
        <taxon>Hygrophoropsidaceae</taxon>
        <taxon>Hygrophoropsis</taxon>
    </lineage>
</organism>